<proteinExistence type="predicted"/>
<dbReference type="CDD" id="cd07984">
    <property type="entry name" value="LPLAT_LABLAT-like"/>
    <property type="match status" value="1"/>
</dbReference>
<protein>
    <submittedName>
        <fullName evidence="8">Lipid A biosynthesis lauroyl acyltransferase</fullName>
    </submittedName>
</protein>
<keyword evidence="5 7" id="KW-0472">Membrane</keyword>
<keyword evidence="7" id="KW-1133">Transmembrane helix</keyword>
<keyword evidence="3" id="KW-0997">Cell inner membrane</keyword>
<organism evidence="8 9">
    <name type="scientific">Rhizobium lusitanum</name>
    <dbReference type="NCBI Taxonomy" id="293958"/>
    <lineage>
        <taxon>Bacteria</taxon>
        <taxon>Pseudomonadati</taxon>
        <taxon>Pseudomonadota</taxon>
        <taxon>Alphaproteobacteria</taxon>
        <taxon>Hyphomicrobiales</taxon>
        <taxon>Rhizobiaceae</taxon>
        <taxon>Rhizobium/Agrobacterium group</taxon>
        <taxon>Rhizobium</taxon>
    </lineage>
</organism>
<evidence type="ECO:0000313" key="9">
    <source>
        <dbReference type="Proteomes" id="UP000483035"/>
    </source>
</evidence>
<evidence type="ECO:0000256" key="5">
    <source>
        <dbReference type="ARBA" id="ARBA00023136"/>
    </source>
</evidence>
<dbReference type="InterPro" id="IPR004960">
    <property type="entry name" value="LipA_acyltrans"/>
</dbReference>
<keyword evidence="2" id="KW-1003">Cell membrane</keyword>
<dbReference type="GO" id="GO:0016746">
    <property type="term" value="F:acyltransferase activity"/>
    <property type="evidence" value="ECO:0007669"/>
    <property type="project" value="UniProtKB-KW"/>
</dbReference>
<evidence type="ECO:0000256" key="4">
    <source>
        <dbReference type="ARBA" id="ARBA00022679"/>
    </source>
</evidence>
<keyword evidence="4 8" id="KW-0808">Transferase</keyword>
<gene>
    <name evidence="8" type="ORF">GR212_04050</name>
</gene>
<dbReference type="EMBL" id="WUEY01000002">
    <property type="protein sequence ID" value="NEI68734.1"/>
    <property type="molecule type" value="Genomic_DNA"/>
</dbReference>
<evidence type="ECO:0000313" key="8">
    <source>
        <dbReference type="EMBL" id="NEI68734.1"/>
    </source>
</evidence>
<comment type="caution">
    <text evidence="8">The sequence shown here is derived from an EMBL/GenBank/DDBJ whole genome shotgun (WGS) entry which is preliminary data.</text>
</comment>
<evidence type="ECO:0000256" key="1">
    <source>
        <dbReference type="ARBA" id="ARBA00004533"/>
    </source>
</evidence>
<evidence type="ECO:0000256" key="3">
    <source>
        <dbReference type="ARBA" id="ARBA00022519"/>
    </source>
</evidence>
<evidence type="ECO:0000256" key="6">
    <source>
        <dbReference type="ARBA" id="ARBA00023315"/>
    </source>
</evidence>
<sequence>MTMKDETGRTVAAGKRKAWTYEPPKPPPFADFLAGGARRKVFLCYWVHENIDNAADLFFYFAFMLLPARVCSALGGWLGRFLAPRFHKGAYARAAANLRMIRPELADAELEKLLDAYADSQGRQMAEYSVVPRLARRHVRKIGLGELVERCSEGPVIFIAPHVSNWEVLWHCLLDMGLAVTMNYDPPKRRSRHYIVNRLRKGAGLGILKPGRSFVRPALRILEDGGNLLMFCDEGFNGHIRAPFFGRPPHLEGNYALIARMARKTNALIYPLYIVREAQASFALHGVEPFRLPAKDEVREQLIEDVQLLNAVIEPMVRNHPEQWYFIDNRMPDVGRA</sequence>
<evidence type="ECO:0000256" key="7">
    <source>
        <dbReference type="SAM" id="Phobius"/>
    </source>
</evidence>
<keyword evidence="7" id="KW-0812">Transmembrane</keyword>
<reference evidence="8 9" key="1">
    <citation type="submission" date="2019-12" db="EMBL/GenBank/DDBJ databases">
        <title>Rhizobium genotypes associated with high levels of biological nitrogen fixation by grain legumes in a temperate-maritime cropping system.</title>
        <authorList>
            <person name="Maluk M."/>
            <person name="Francesc Ferrando Molina F."/>
            <person name="Lopez Del Egido L."/>
            <person name="Lafos M."/>
            <person name="Langarica-Fuentes A."/>
            <person name="Gebre Yohannes G."/>
            <person name="Young M.W."/>
            <person name="Martin P."/>
            <person name="Gantlett R."/>
            <person name="Kenicer G."/>
            <person name="Hawes C."/>
            <person name="Begg G.S."/>
            <person name="Quilliam R.S."/>
            <person name="Squire G.R."/>
            <person name="Poole P.S."/>
            <person name="Young P.W."/>
            <person name="Iannetta P.M."/>
            <person name="James E.K."/>
        </authorList>
    </citation>
    <scope>NUCLEOTIDE SEQUENCE [LARGE SCALE GENOMIC DNA]</scope>
    <source>
        <strain evidence="8 9">JHI1118</strain>
    </source>
</reference>
<dbReference type="AlphaFoldDB" id="A0A6L9U0P9"/>
<dbReference type="Proteomes" id="UP000483035">
    <property type="component" value="Unassembled WGS sequence"/>
</dbReference>
<comment type="subcellular location">
    <subcellularLocation>
        <location evidence="1">Cell inner membrane</location>
    </subcellularLocation>
</comment>
<name>A0A6L9U0P9_9HYPH</name>
<dbReference type="GO" id="GO:0009247">
    <property type="term" value="P:glycolipid biosynthetic process"/>
    <property type="evidence" value="ECO:0007669"/>
    <property type="project" value="UniProtKB-ARBA"/>
</dbReference>
<keyword evidence="6 8" id="KW-0012">Acyltransferase</keyword>
<dbReference type="Pfam" id="PF03279">
    <property type="entry name" value="Lip_A_acyltrans"/>
    <property type="match status" value="1"/>
</dbReference>
<dbReference type="GO" id="GO:0005886">
    <property type="term" value="C:plasma membrane"/>
    <property type="evidence" value="ECO:0007669"/>
    <property type="project" value="UniProtKB-SubCell"/>
</dbReference>
<feature type="transmembrane region" description="Helical" evidence="7">
    <location>
        <begin position="57"/>
        <end position="78"/>
    </location>
</feature>
<dbReference type="PANTHER" id="PTHR30606">
    <property type="entry name" value="LIPID A BIOSYNTHESIS LAUROYL ACYLTRANSFERASE"/>
    <property type="match status" value="1"/>
</dbReference>
<evidence type="ECO:0000256" key="2">
    <source>
        <dbReference type="ARBA" id="ARBA00022475"/>
    </source>
</evidence>
<dbReference type="PANTHER" id="PTHR30606:SF10">
    <property type="entry name" value="PHOSPHATIDYLINOSITOL MANNOSIDE ACYLTRANSFERASE"/>
    <property type="match status" value="1"/>
</dbReference>
<accession>A0A6L9U0P9</accession>